<comment type="caution">
    <text evidence="10">The sequence shown here is derived from an EMBL/GenBank/DDBJ whole genome shotgun (WGS) entry which is preliminary data.</text>
</comment>
<evidence type="ECO:0000256" key="5">
    <source>
        <dbReference type="ARBA" id="ARBA00016377"/>
    </source>
</evidence>
<dbReference type="Proteomes" id="UP000652760">
    <property type="component" value="Unassembled WGS sequence"/>
</dbReference>
<accession>A0ABS1F3B2</accession>
<evidence type="ECO:0000313" key="11">
    <source>
        <dbReference type="Proteomes" id="UP000652760"/>
    </source>
</evidence>
<protein>
    <recommendedName>
        <fullName evidence="5">GDP-mannose pyrophosphatase</fullName>
    </recommendedName>
    <alternativeName>
        <fullName evidence="7">GDP-mannose hydrolase</fullName>
    </alternativeName>
    <alternativeName>
        <fullName evidence="8">GDPMK</fullName>
    </alternativeName>
</protein>
<dbReference type="PANTHER" id="PTHR11839">
    <property type="entry name" value="UDP/ADP-SUGAR PYROPHOSPHATASE"/>
    <property type="match status" value="1"/>
</dbReference>
<dbReference type="RefSeq" id="WP_200192860.1">
    <property type="nucleotide sequence ID" value="NZ_JAENHM010000030.1"/>
</dbReference>
<dbReference type="CDD" id="cd24157">
    <property type="entry name" value="NUDIX_GDPMK"/>
    <property type="match status" value="1"/>
</dbReference>
<proteinExistence type="inferred from homology"/>
<dbReference type="PANTHER" id="PTHR11839:SF18">
    <property type="entry name" value="NUDIX HYDROLASE DOMAIN-CONTAINING PROTEIN"/>
    <property type="match status" value="1"/>
</dbReference>
<comment type="cofactor">
    <cofactor evidence="2">
        <name>Mg(2+)</name>
        <dbReference type="ChEBI" id="CHEBI:18420"/>
    </cofactor>
</comment>
<evidence type="ECO:0000256" key="7">
    <source>
        <dbReference type="ARBA" id="ARBA00032162"/>
    </source>
</evidence>
<organism evidence="10 11">
    <name type="scientific">Azospirillum endophyticum</name>
    <dbReference type="NCBI Taxonomy" id="2800326"/>
    <lineage>
        <taxon>Bacteria</taxon>
        <taxon>Pseudomonadati</taxon>
        <taxon>Pseudomonadota</taxon>
        <taxon>Alphaproteobacteria</taxon>
        <taxon>Rhodospirillales</taxon>
        <taxon>Azospirillaceae</taxon>
        <taxon>Azospirillum</taxon>
    </lineage>
</organism>
<evidence type="ECO:0000259" key="9">
    <source>
        <dbReference type="PROSITE" id="PS51462"/>
    </source>
</evidence>
<evidence type="ECO:0000256" key="2">
    <source>
        <dbReference type="ARBA" id="ARBA00001946"/>
    </source>
</evidence>
<comment type="catalytic activity">
    <reaction evidence="1">
        <text>GDP-alpha-D-mannose + H2O = alpha-D-mannose 1-phosphate + GMP + 2 H(+)</text>
        <dbReference type="Rhea" id="RHEA:27978"/>
        <dbReference type="ChEBI" id="CHEBI:15377"/>
        <dbReference type="ChEBI" id="CHEBI:15378"/>
        <dbReference type="ChEBI" id="CHEBI:57527"/>
        <dbReference type="ChEBI" id="CHEBI:58115"/>
        <dbReference type="ChEBI" id="CHEBI:58409"/>
    </reaction>
</comment>
<sequence>MTISSATPPTIPDERIRIREVTLLSDDWYVLKKTIFDYRRRDGSWQTLSRETYDRGNGAALLLYDPARGTVLLTRQFRFPAYVNGHAEPLLEVCAGLLDDRSPEEAIRAEAAEELGVSVQAPRRVFDAFMSPGSVTERLAFFVAEYRAADRSGAGGAGGGIAEEGEDIEVVELTFADALAMVGSGAILDGKTIMLLQYAALHGLLPR</sequence>
<dbReference type="SUPFAM" id="SSF55811">
    <property type="entry name" value="Nudix"/>
    <property type="match status" value="1"/>
</dbReference>
<dbReference type="InterPro" id="IPR015797">
    <property type="entry name" value="NUDIX_hydrolase-like_dom_sf"/>
</dbReference>
<name>A0ABS1F3B2_9PROT</name>
<dbReference type="InterPro" id="IPR004385">
    <property type="entry name" value="NDP_pyrophosphatase"/>
</dbReference>
<evidence type="ECO:0000256" key="6">
    <source>
        <dbReference type="ARBA" id="ARBA00022801"/>
    </source>
</evidence>
<dbReference type="Pfam" id="PF00293">
    <property type="entry name" value="NUDIX"/>
    <property type="match status" value="1"/>
</dbReference>
<keyword evidence="6" id="KW-0378">Hydrolase</keyword>
<evidence type="ECO:0000313" key="10">
    <source>
        <dbReference type="EMBL" id="MBK1837883.1"/>
    </source>
</evidence>
<dbReference type="NCBIfam" id="TIGR00052">
    <property type="entry name" value="nudix-type nucleoside diphosphatase, YffH/AdpP family"/>
    <property type="match status" value="1"/>
</dbReference>
<gene>
    <name evidence="10" type="ORF">JHL17_10700</name>
</gene>
<dbReference type="EMBL" id="JAENHM010000030">
    <property type="protein sequence ID" value="MBK1837883.1"/>
    <property type="molecule type" value="Genomic_DNA"/>
</dbReference>
<comment type="subunit">
    <text evidence="4">Homodimer.</text>
</comment>
<dbReference type="PROSITE" id="PS51462">
    <property type="entry name" value="NUDIX"/>
    <property type="match status" value="1"/>
</dbReference>
<evidence type="ECO:0000256" key="4">
    <source>
        <dbReference type="ARBA" id="ARBA00011738"/>
    </source>
</evidence>
<feature type="domain" description="Nudix hydrolase" evidence="9">
    <location>
        <begin position="54"/>
        <end position="195"/>
    </location>
</feature>
<evidence type="ECO:0000256" key="8">
    <source>
        <dbReference type="ARBA" id="ARBA00032272"/>
    </source>
</evidence>
<keyword evidence="11" id="KW-1185">Reference proteome</keyword>
<reference evidence="11" key="1">
    <citation type="submission" date="2021-01" db="EMBL/GenBank/DDBJ databases">
        <title>Genome public.</title>
        <authorList>
            <person name="Liu C."/>
            <person name="Sun Q."/>
        </authorList>
    </citation>
    <scope>NUCLEOTIDE SEQUENCE [LARGE SCALE GENOMIC DNA]</scope>
    <source>
        <strain evidence="11">YIM B02556</strain>
    </source>
</reference>
<evidence type="ECO:0000256" key="1">
    <source>
        <dbReference type="ARBA" id="ARBA00000847"/>
    </source>
</evidence>
<dbReference type="InterPro" id="IPR000086">
    <property type="entry name" value="NUDIX_hydrolase_dom"/>
</dbReference>
<evidence type="ECO:0000256" key="3">
    <source>
        <dbReference type="ARBA" id="ARBA00007275"/>
    </source>
</evidence>
<dbReference type="Gene3D" id="3.90.79.10">
    <property type="entry name" value="Nucleoside Triphosphate Pyrophosphohydrolase"/>
    <property type="match status" value="1"/>
</dbReference>
<comment type="similarity">
    <text evidence="3">Belongs to the Nudix hydrolase family. NudK subfamily.</text>
</comment>